<gene>
    <name evidence="1" type="ORF">SCARUB_00627</name>
</gene>
<dbReference type="EMBL" id="MAYW01000010">
    <property type="protein sequence ID" value="ODS34253.1"/>
    <property type="molecule type" value="Genomic_DNA"/>
</dbReference>
<evidence type="ECO:0000313" key="2">
    <source>
        <dbReference type="Proteomes" id="UP000094056"/>
    </source>
</evidence>
<evidence type="ECO:0000313" key="1">
    <source>
        <dbReference type="EMBL" id="ODS34253.1"/>
    </source>
</evidence>
<dbReference type="AlphaFoldDB" id="A0A1E3XF50"/>
<sequence>MKIYTSRYGNKEIAQTNLIPVGISLYPPRWETAFKVKYRIKELAPTRNMLDMEYEPYKTLYIQKLNTLDINQLEERFKVILGEKCKDIVLLCFEDLTKPGEWCHRCVFAEWWQNKTGQKINELNLQKAINHNIKML</sequence>
<comment type="caution">
    <text evidence="1">The sequence shown here is derived from an EMBL/GenBank/DDBJ whole genome shotgun (WGS) entry which is preliminary data.</text>
</comment>
<organism evidence="1 2">
    <name type="scientific">Candidatus Scalindua rubra</name>
    <dbReference type="NCBI Taxonomy" id="1872076"/>
    <lineage>
        <taxon>Bacteria</taxon>
        <taxon>Pseudomonadati</taxon>
        <taxon>Planctomycetota</taxon>
        <taxon>Candidatus Brocadiia</taxon>
        <taxon>Candidatus Brocadiales</taxon>
        <taxon>Candidatus Scalinduaceae</taxon>
        <taxon>Candidatus Scalindua</taxon>
    </lineage>
</organism>
<reference evidence="1 2" key="1">
    <citation type="submission" date="2016-07" db="EMBL/GenBank/DDBJ databases">
        <title>Draft genome of Scalindua rubra, obtained from a brine-seawater interface in the Red Sea, sheds light on salt adaptation in anammox bacteria.</title>
        <authorList>
            <person name="Speth D.R."/>
            <person name="Lagkouvardos I."/>
            <person name="Wang Y."/>
            <person name="Qian P.-Y."/>
            <person name="Dutilh B.E."/>
            <person name="Jetten M.S."/>
        </authorList>
    </citation>
    <scope>NUCLEOTIDE SEQUENCE [LARGE SCALE GENOMIC DNA]</scope>
    <source>
        <strain evidence="1">BSI-1</strain>
    </source>
</reference>
<proteinExistence type="predicted"/>
<evidence type="ECO:0008006" key="3">
    <source>
        <dbReference type="Google" id="ProtNLM"/>
    </source>
</evidence>
<protein>
    <recommendedName>
        <fullName evidence="3">DUF488 family protein</fullName>
    </recommendedName>
</protein>
<dbReference type="Proteomes" id="UP000094056">
    <property type="component" value="Unassembled WGS sequence"/>
</dbReference>
<accession>A0A1E3XF50</accession>
<name>A0A1E3XF50_9BACT</name>